<evidence type="ECO:0000256" key="7">
    <source>
        <dbReference type="ARBA" id="ARBA00023172"/>
    </source>
</evidence>
<dbReference type="InterPro" id="IPR036388">
    <property type="entry name" value="WH-like_DNA-bd_sf"/>
</dbReference>
<keyword evidence="6 9" id="KW-0238">DNA-binding</keyword>
<feature type="binding site" evidence="9">
    <location>
        <begin position="138"/>
        <end position="140"/>
    </location>
    <ligand>
        <name>ATP</name>
        <dbReference type="ChEBI" id="CHEBI:30616"/>
    </ligand>
</feature>
<dbReference type="InterPro" id="IPR041445">
    <property type="entry name" value="AAA_lid_4"/>
</dbReference>
<dbReference type="InterPro" id="IPR008824">
    <property type="entry name" value="RuvB-like_N"/>
</dbReference>
<feature type="binding site" evidence="9">
    <location>
        <position position="75"/>
    </location>
    <ligand>
        <name>ATP</name>
        <dbReference type="ChEBI" id="CHEBI:30616"/>
    </ligand>
</feature>
<dbReference type="SUPFAM" id="SSF52540">
    <property type="entry name" value="P-loop containing nucleoside triphosphate hydrolases"/>
    <property type="match status" value="1"/>
</dbReference>
<evidence type="ECO:0000256" key="6">
    <source>
        <dbReference type="ARBA" id="ARBA00023125"/>
    </source>
</evidence>
<feature type="binding site" evidence="9">
    <location>
        <position position="191"/>
    </location>
    <ligand>
        <name>ATP</name>
        <dbReference type="ChEBI" id="CHEBI:30616"/>
    </ligand>
</feature>
<dbReference type="CDD" id="cd00009">
    <property type="entry name" value="AAA"/>
    <property type="match status" value="1"/>
</dbReference>
<feature type="binding site" evidence="9">
    <location>
        <position position="31"/>
    </location>
    <ligand>
        <name>ATP</name>
        <dbReference type="ChEBI" id="CHEBI:30616"/>
    </ligand>
</feature>
<feature type="binding site" evidence="9">
    <location>
        <position position="181"/>
    </location>
    <ligand>
        <name>ATP</name>
        <dbReference type="ChEBI" id="CHEBI:30616"/>
    </ligand>
</feature>
<dbReference type="HAMAP" id="MF_00016">
    <property type="entry name" value="DNA_HJ_migration_RuvB"/>
    <property type="match status" value="1"/>
</dbReference>
<feature type="binding site" evidence="9">
    <location>
        <position position="325"/>
    </location>
    <ligand>
        <name>DNA</name>
        <dbReference type="ChEBI" id="CHEBI:16991"/>
    </ligand>
</feature>
<name>A0ABN2NQH7_9ACTN</name>
<reference evidence="12 13" key="1">
    <citation type="journal article" date="2019" name="Int. J. Syst. Evol. Microbiol.">
        <title>The Global Catalogue of Microorganisms (GCM) 10K type strain sequencing project: providing services to taxonomists for standard genome sequencing and annotation.</title>
        <authorList>
            <consortium name="The Broad Institute Genomics Platform"/>
            <consortium name="The Broad Institute Genome Sequencing Center for Infectious Disease"/>
            <person name="Wu L."/>
            <person name="Ma J."/>
        </authorList>
    </citation>
    <scope>NUCLEOTIDE SEQUENCE [LARGE SCALE GENOMIC DNA]</scope>
    <source>
        <strain evidence="12 13">JCM 13581</strain>
    </source>
</reference>
<dbReference type="Pfam" id="PF17864">
    <property type="entry name" value="AAA_lid_4"/>
    <property type="match status" value="1"/>
</dbReference>
<evidence type="ECO:0000256" key="5">
    <source>
        <dbReference type="ARBA" id="ARBA00022840"/>
    </source>
</evidence>
<dbReference type="EC" id="3.6.4.-" evidence="9"/>
<dbReference type="EMBL" id="BAAAMJ010000001">
    <property type="protein sequence ID" value="GAA1894984.1"/>
    <property type="molecule type" value="Genomic_DNA"/>
</dbReference>
<dbReference type="Pfam" id="PF05491">
    <property type="entry name" value="WHD_RuvB"/>
    <property type="match status" value="1"/>
</dbReference>
<dbReference type="InterPro" id="IPR036390">
    <property type="entry name" value="WH_DNA-bd_sf"/>
</dbReference>
<dbReference type="Gene3D" id="1.10.10.10">
    <property type="entry name" value="Winged helix-like DNA-binding domain superfamily/Winged helix DNA-binding domain"/>
    <property type="match status" value="1"/>
</dbReference>
<comment type="similarity">
    <text evidence="9">Belongs to the RuvB family.</text>
</comment>
<feature type="binding site" evidence="9">
    <location>
        <position position="301"/>
    </location>
    <ligand>
        <name>DNA</name>
        <dbReference type="ChEBI" id="CHEBI:16991"/>
    </ligand>
</feature>
<evidence type="ECO:0000256" key="2">
    <source>
        <dbReference type="ARBA" id="ARBA00022741"/>
    </source>
</evidence>
<feature type="binding site" evidence="9">
    <location>
        <position position="76"/>
    </location>
    <ligand>
        <name>ATP</name>
        <dbReference type="ChEBI" id="CHEBI:30616"/>
    </ligand>
</feature>
<dbReference type="NCBIfam" id="NF000868">
    <property type="entry name" value="PRK00080.1"/>
    <property type="match status" value="1"/>
</dbReference>
<keyword evidence="12" id="KW-0347">Helicase</keyword>
<evidence type="ECO:0000256" key="8">
    <source>
        <dbReference type="ARBA" id="ARBA00023204"/>
    </source>
</evidence>
<feature type="domain" description="AAA+ ATPase" evidence="11">
    <location>
        <begin position="61"/>
        <end position="194"/>
    </location>
</feature>
<feature type="binding site" evidence="9">
    <location>
        <position position="228"/>
    </location>
    <ligand>
        <name>ATP</name>
        <dbReference type="ChEBI" id="CHEBI:30616"/>
    </ligand>
</feature>
<sequence>MTWDETAPDGGTRLVGAEADGEDRAAEAALRPKDLAEFVGQSTVREQLDLVLRAARARGATADHVLLSGAPGLGKTTLSMIIAAEMNAPIRITSGPAIQHAGDLAAILSSLTEGEVLFLDEIHRMSRPAEEMLYMAMEDYRVDVIVGKGPGATAIPLELPPFTLVGATTRAGLLPPPLRDRFGFTGHMEFYTPEELGHVIRRSAGLLEVEVTEDGAGEIAGRSRGTPRIANRLLRRVRDYAQVKADGVVTREAALRALEVYEVDERGLDRLDRAVLTALLKLFGGGPVGLSTLAVAVGEERETVEEVAEPFLVRQGLLARTPRGRVATPAAWQHLGLVPPPSPDRGGQTGLFGA</sequence>
<keyword evidence="1 9" id="KW-0963">Cytoplasm</keyword>
<dbReference type="InterPro" id="IPR027417">
    <property type="entry name" value="P-loop_NTPase"/>
</dbReference>
<keyword evidence="7 9" id="KW-0233">DNA recombination</keyword>
<dbReference type="RefSeq" id="WP_344257849.1">
    <property type="nucleotide sequence ID" value="NZ_BAAAMJ010000001.1"/>
</dbReference>
<comment type="caution">
    <text evidence="12">The sequence shown here is derived from an EMBL/GenBank/DDBJ whole genome shotgun (WGS) entry which is preliminary data.</text>
</comment>
<comment type="subcellular location">
    <subcellularLocation>
        <location evidence="9">Cytoplasm</location>
    </subcellularLocation>
</comment>
<dbReference type="InterPro" id="IPR008823">
    <property type="entry name" value="RuvB_wg_C"/>
</dbReference>
<gene>
    <name evidence="9 12" type="primary">ruvB</name>
    <name evidence="12" type="ORF">GCM10009716_01090</name>
</gene>
<comment type="catalytic activity">
    <reaction evidence="9">
        <text>ATP + H2O = ADP + phosphate + H(+)</text>
        <dbReference type="Rhea" id="RHEA:13065"/>
        <dbReference type="ChEBI" id="CHEBI:15377"/>
        <dbReference type="ChEBI" id="CHEBI:15378"/>
        <dbReference type="ChEBI" id="CHEBI:30616"/>
        <dbReference type="ChEBI" id="CHEBI:43474"/>
        <dbReference type="ChEBI" id="CHEBI:456216"/>
    </reaction>
</comment>
<comment type="domain">
    <text evidence="9">Has 3 domains, the large (RuvB-L) and small ATPase (RuvB-S) domains and the C-terminal head (RuvB-H) domain. The head domain binds DNA, while the ATPase domains jointly bind ATP, ADP or are empty depending on the state of the subunit in the translocation cycle. During a single DNA translocation step the structure of each domain remains the same, but their relative positions change.</text>
</comment>
<dbReference type="Gene3D" id="3.40.50.300">
    <property type="entry name" value="P-loop containing nucleotide triphosphate hydrolases"/>
    <property type="match status" value="1"/>
</dbReference>
<keyword evidence="3 9" id="KW-0227">DNA damage</keyword>
<protein>
    <recommendedName>
        <fullName evidence="9">Holliday junction branch migration complex subunit RuvB</fullName>
        <ecNumber evidence="9">3.6.4.-</ecNumber>
    </recommendedName>
</protein>
<feature type="binding site" evidence="9">
    <location>
        <position position="72"/>
    </location>
    <ligand>
        <name>ATP</name>
        <dbReference type="ChEBI" id="CHEBI:30616"/>
    </ligand>
</feature>
<keyword evidence="5 9" id="KW-0067">ATP-binding</keyword>
<dbReference type="NCBIfam" id="TIGR00635">
    <property type="entry name" value="ruvB"/>
    <property type="match status" value="1"/>
</dbReference>
<evidence type="ECO:0000313" key="12">
    <source>
        <dbReference type="EMBL" id="GAA1894984.1"/>
    </source>
</evidence>
<keyword evidence="13" id="KW-1185">Reference proteome</keyword>
<feature type="binding site" evidence="9">
    <location>
        <position position="76"/>
    </location>
    <ligand>
        <name>Mg(2+)</name>
        <dbReference type="ChEBI" id="CHEBI:18420"/>
    </ligand>
</feature>
<feature type="region of interest" description="Small ATPAse domain (RuvB-S)" evidence="9">
    <location>
        <begin position="192"/>
        <end position="262"/>
    </location>
</feature>
<feature type="region of interest" description="Head domain (RuvB-H)" evidence="9">
    <location>
        <begin position="265"/>
        <end position="354"/>
    </location>
</feature>
<keyword evidence="8 9" id="KW-0234">DNA repair</keyword>
<comment type="function">
    <text evidence="9">The RuvA-RuvB-RuvC complex processes Holliday junction (HJ) DNA during genetic recombination and DNA repair, while the RuvA-RuvB complex plays an important role in the rescue of blocked DNA replication forks via replication fork reversal (RFR). RuvA specifically binds to HJ cruciform DNA, conferring on it an open structure. The RuvB hexamer acts as an ATP-dependent pump, pulling dsDNA into and through the RuvAB complex. RuvB forms 2 homohexamers on either side of HJ DNA bound by 1 or 2 RuvA tetramers; 4 subunits per hexamer contact DNA at a time. Coordinated motions by a converter formed by DNA-disengaged RuvB subunits stimulates ATP hydrolysis and nucleotide exchange. Immobilization of the converter enables RuvB to convert the ATP-contained energy into a lever motion, pulling 2 nucleotides of DNA out of the RuvA tetramer per ATP hydrolyzed, thus driving DNA branch migration. The RuvB motors rotate together with the DNA substrate, which together with the progressing nucleotide cycle form the mechanistic basis for DNA recombination by continuous HJ branch migration. Branch migration allows RuvC to scan DNA until it finds its consensus sequence, where it cleaves and resolves cruciform DNA.</text>
</comment>
<feature type="binding site" evidence="9">
    <location>
        <position position="30"/>
    </location>
    <ligand>
        <name>ATP</name>
        <dbReference type="ChEBI" id="CHEBI:30616"/>
    </ligand>
</feature>
<feature type="binding site" evidence="9">
    <location>
        <position position="77"/>
    </location>
    <ligand>
        <name>ATP</name>
        <dbReference type="ChEBI" id="CHEBI:30616"/>
    </ligand>
</feature>
<evidence type="ECO:0000259" key="11">
    <source>
        <dbReference type="SMART" id="SM00382"/>
    </source>
</evidence>
<evidence type="ECO:0000313" key="13">
    <source>
        <dbReference type="Proteomes" id="UP001501303"/>
    </source>
</evidence>
<evidence type="ECO:0000256" key="9">
    <source>
        <dbReference type="HAMAP-Rule" id="MF_00016"/>
    </source>
</evidence>
<dbReference type="PANTHER" id="PTHR42848">
    <property type="match status" value="1"/>
</dbReference>
<evidence type="ECO:0000256" key="10">
    <source>
        <dbReference type="SAM" id="MobiDB-lite"/>
    </source>
</evidence>
<proteinExistence type="inferred from homology"/>
<dbReference type="Pfam" id="PF05496">
    <property type="entry name" value="RuvB_N"/>
    <property type="match status" value="1"/>
</dbReference>
<feature type="binding site" evidence="9">
    <location>
        <position position="320"/>
    </location>
    <ligand>
        <name>DNA</name>
        <dbReference type="ChEBI" id="CHEBI:16991"/>
    </ligand>
</feature>
<accession>A0ABN2NQH7</accession>
<dbReference type="Proteomes" id="UP001501303">
    <property type="component" value="Unassembled WGS sequence"/>
</dbReference>
<dbReference type="InterPro" id="IPR004605">
    <property type="entry name" value="DNA_helicase_Holl-junc_RuvB"/>
</dbReference>
<keyword evidence="2 9" id="KW-0547">Nucleotide-binding</keyword>
<evidence type="ECO:0000256" key="3">
    <source>
        <dbReference type="ARBA" id="ARBA00022763"/>
    </source>
</evidence>
<dbReference type="InterPro" id="IPR003593">
    <property type="entry name" value="AAA+_ATPase"/>
</dbReference>
<dbReference type="GO" id="GO:0004386">
    <property type="term" value="F:helicase activity"/>
    <property type="evidence" value="ECO:0007669"/>
    <property type="project" value="UniProtKB-KW"/>
</dbReference>
<dbReference type="Gene3D" id="1.10.8.60">
    <property type="match status" value="1"/>
</dbReference>
<comment type="subunit">
    <text evidence="9">Homohexamer. Forms an RuvA(8)-RuvB(12)-Holliday junction (HJ) complex. HJ DNA is sandwiched between 2 RuvA tetramers; dsDNA enters through RuvA and exits via RuvB. An RuvB hexamer assembles on each DNA strand where it exits the tetramer. Each RuvB hexamer is contacted by two RuvA subunits (via domain III) on 2 adjacent RuvB subunits; this complex drives branch migration. In the full resolvosome a probable DNA-RuvA(4)-RuvB(12)-RuvC(2) complex forms which resolves the HJ.</text>
</comment>
<dbReference type="PANTHER" id="PTHR42848:SF1">
    <property type="entry name" value="HOLLIDAY JUNCTION BRANCH MIGRATION COMPLEX SUBUNIT RUVB"/>
    <property type="match status" value="1"/>
</dbReference>
<organism evidence="12 13">
    <name type="scientific">Streptomyces sodiiphilus</name>
    <dbReference type="NCBI Taxonomy" id="226217"/>
    <lineage>
        <taxon>Bacteria</taxon>
        <taxon>Bacillati</taxon>
        <taxon>Actinomycetota</taxon>
        <taxon>Actinomycetes</taxon>
        <taxon>Kitasatosporales</taxon>
        <taxon>Streptomycetaceae</taxon>
        <taxon>Streptomyces</taxon>
    </lineage>
</organism>
<dbReference type="SMART" id="SM00382">
    <property type="entry name" value="AAA"/>
    <property type="match status" value="1"/>
</dbReference>
<dbReference type="SUPFAM" id="SSF46785">
    <property type="entry name" value="Winged helix' DNA-binding domain"/>
    <property type="match status" value="1"/>
</dbReference>
<feature type="region of interest" description="Disordered" evidence="10">
    <location>
        <begin position="1"/>
        <end position="20"/>
    </location>
</feature>
<evidence type="ECO:0000256" key="4">
    <source>
        <dbReference type="ARBA" id="ARBA00022801"/>
    </source>
</evidence>
<comment type="caution">
    <text evidence="9">Lacks conserved residue(s) required for the propagation of feature annotation.</text>
</comment>
<evidence type="ECO:0000256" key="1">
    <source>
        <dbReference type="ARBA" id="ARBA00022490"/>
    </source>
</evidence>
<keyword evidence="4 9" id="KW-0378">Hydrolase</keyword>